<proteinExistence type="inferred from homology"/>
<feature type="domain" description="RagB/SusD" evidence="7">
    <location>
        <begin position="333"/>
        <end position="437"/>
    </location>
</feature>
<dbReference type="PROSITE" id="PS51257">
    <property type="entry name" value="PROKAR_LIPOPROTEIN"/>
    <property type="match status" value="1"/>
</dbReference>
<dbReference type="Pfam" id="PF07980">
    <property type="entry name" value="SusD_RagB"/>
    <property type="match status" value="1"/>
</dbReference>
<evidence type="ECO:0000256" key="4">
    <source>
        <dbReference type="ARBA" id="ARBA00023136"/>
    </source>
</evidence>
<keyword evidence="3 6" id="KW-0732">Signal</keyword>
<gene>
    <name evidence="9" type="ORF">E5339_20800</name>
</gene>
<evidence type="ECO:0000313" key="10">
    <source>
        <dbReference type="Proteomes" id="UP000310760"/>
    </source>
</evidence>
<evidence type="ECO:0000256" key="1">
    <source>
        <dbReference type="ARBA" id="ARBA00004442"/>
    </source>
</evidence>
<evidence type="ECO:0000259" key="7">
    <source>
        <dbReference type="Pfam" id="PF07980"/>
    </source>
</evidence>
<organism evidence="9 10">
    <name type="scientific">Phocaeicola sartorii</name>
    <dbReference type="NCBI Taxonomy" id="671267"/>
    <lineage>
        <taxon>Bacteria</taxon>
        <taxon>Pseudomonadati</taxon>
        <taxon>Bacteroidota</taxon>
        <taxon>Bacteroidia</taxon>
        <taxon>Bacteroidales</taxon>
        <taxon>Bacteroidaceae</taxon>
        <taxon>Phocaeicola</taxon>
    </lineage>
</organism>
<keyword evidence="5" id="KW-0998">Cell outer membrane</keyword>
<dbReference type="AlphaFoldDB" id="A0A4S2FF39"/>
<protein>
    <submittedName>
        <fullName evidence="9">RagB/SusD family nutrient uptake outer membrane protein</fullName>
    </submittedName>
</protein>
<comment type="subcellular location">
    <subcellularLocation>
        <location evidence="1">Cell outer membrane</location>
    </subcellularLocation>
</comment>
<dbReference type="SUPFAM" id="SSF48452">
    <property type="entry name" value="TPR-like"/>
    <property type="match status" value="1"/>
</dbReference>
<evidence type="ECO:0000256" key="2">
    <source>
        <dbReference type="ARBA" id="ARBA00006275"/>
    </source>
</evidence>
<feature type="domain" description="SusD-like N-terminal" evidence="8">
    <location>
        <begin position="38"/>
        <end position="243"/>
    </location>
</feature>
<name>A0A4S2FF39_9BACT</name>
<accession>A0A4S2FF39</accession>
<comment type="caution">
    <text evidence="9">The sequence shown here is derived from an EMBL/GenBank/DDBJ whole genome shotgun (WGS) entry which is preliminary data.</text>
</comment>
<evidence type="ECO:0000256" key="3">
    <source>
        <dbReference type="ARBA" id="ARBA00022729"/>
    </source>
</evidence>
<dbReference type="Gene3D" id="2.20.20.130">
    <property type="match status" value="1"/>
</dbReference>
<dbReference type="RefSeq" id="WP_135952774.1">
    <property type="nucleotide sequence ID" value="NZ_CAKOCL010000070.1"/>
</dbReference>
<evidence type="ECO:0000256" key="5">
    <source>
        <dbReference type="ARBA" id="ARBA00023237"/>
    </source>
</evidence>
<evidence type="ECO:0000256" key="6">
    <source>
        <dbReference type="SAM" id="SignalP"/>
    </source>
</evidence>
<feature type="chain" id="PRO_5020268657" evidence="6">
    <location>
        <begin position="23"/>
        <end position="473"/>
    </location>
</feature>
<dbReference type="Gene3D" id="1.25.40.390">
    <property type="match status" value="1"/>
</dbReference>
<dbReference type="GO" id="GO:0009279">
    <property type="term" value="C:cell outer membrane"/>
    <property type="evidence" value="ECO:0007669"/>
    <property type="project" value="UniProtKB-SubCell"/>
</dbReference>
<reference evidence="9 10" key="1">
    <citation type="submission" date="2019-04" db="EMBL/GenBank/DDBJ databases">
        <title>Microbes associate with the intestines of laboratory mice.</title>
        <authorList>
            <person name="Navarre W."/>
            <person name="Wong E."/>
            <person name="Huang K."/>
            <person name="Tropini C."/>
            <person name="Ng K."/>
            <person name="Yu B."/>
        </authorList>
    </citation>
    <scope>NUCLEOTIDE SEQUENCE [LARGE SCALE GENOMIC DNA]</scope>
    <source>
        <strain evidence="9 10">NM22_B1</strain>
    </source>
</reference>
<dbReference type="InterPro" id="IPR011990">
    <property type="entry name" value="TPR-like_helical_dom_sf"/>
</dbReference>
<evidence type="ECO:0000313" key="9">
    <source>
        <dbReference type="EMBL" id="TGY66664.1"/>
    </source>
</evidence>
<feature type="signal peptide" evidence="6">
    <location>
        <begin position="1"/>
        <end position="22"/>
    </location>
</feature>
<comment type="similarity">
    <text evidence="2">Belongs to the SusD family.</text>
</comment>
<dbReference type="Pfam" id="PF14322">
    <property type="entry name" value="SusD-like_3"/>
    <property type="match status" value="1"/>
</dbReference>
<dbReference type="Proteomes" id="UP000310760">
    <property type="component" value="Unassembled WGS sequence"/>
</dbReference>
<keyword evidence="4" id="KW-0472">Membrane</keyword>
<sequence>MKKIFKYAFLAALAFGVSSCDSYFDVELEQNIPTNEAYKSVQDVQNGMIGAYYTLGTYRFYGRNVVALGDMASDLATASSSSGHFVSINTYDLSDTDGDIEAIWSYGYKLVDKCVRTIQGAEAIEAQATALNLSEKDLAIISSCKSQCYALRALATFIMTNIYALPYQPGQANEQLGVCLLDKEPLQPFVNIKRSTVKQCYDQVLADIVKAKELYAGEIVMNGAPQFYFNEAAIYALEARVNLFMGNYAAAKEAAQTAIEKRKSGDVSNEIYVTMWSSTAITNEDIFTISKSDDDNLSANALNTLYGSYGGTVSNTVKNAFASEDIRAAVLNQTAYKFCGTSTSQATSNIPVFRKSEMYLIIAECEARMPEGTVEAAQKALFYTAKRNAALKETDLPQTKEELIDFIAEERVRELYQEGHRWFDARRNGMILNSSNYSEFDVAKFVYPIPAAEINAGFCEQQNEGWEDALPSK</sequence>
<dbReference type="InterPro" id="IPR033985">
    <property type="entry name" value="SusD-like_N"/>
</dbReference>
<dbReference type="InterPro" id="IPR012944">
    <property type="entry name" value="SusD_RagB_dom"/>
</dbReference>
<evidence type="ECO:0000259" key="8">
    <source>
        <dbReference type="Pfam" id="PF14322"/>
    </source>
</evidence>
<dbReference type="EMBL" id="SRYJ01000079">
    <property type="protein sequence ID" value="TGY66664.1"/>
    <property type="molecule type" value="Genomic_DNA"/>
</dbReference>
<dbReference type="Gene3D" id="1.25.40.900">
    <property type="match status" value="1"/>
</dbReference>